<dbReference type="HOGENOM" id="CLU_009902_3_0_9"/>
<dbReference type="Pfam" id="PF00675">
    <property type="entry name" value="Peptidase_M16"/>
    <property type="match status" value="1"/>
</dbReference>
<dbReference type="InterPro" id="IPR011249">
    <property type="entry name" value="Metalloenz_LuxS/M16"/>
</dbReference>
<dbReference type="SUPFAM" id="SSF63411">
    <property type="entry name" value="LuxS/MPP-like metallohydrolase"/>
    <property type="match status" value="2"/>
</dbReference>
<dbReference type="KEGG" id="tki:TKV_c13020"/>
<dbReference type="Pfam" id="PF05193">
    <property type="entry name" value="Peptidase_M16_C"/>
    <property type="match status" value="1"/>
</dbReference>
<dbReference type="InterPro" id="IPR050361">
    <property type="entry name" value="MPP/UQCRC_Complex"/>
</dbReference>
<dbReference type="PANTHER" id="PTHR11851">
    <property type="entry name" value="METALLOPROTEASE"/>
    <property type="match status" value="1"/>
</dbReference>
<dbReference type="AlphaFoldDB" id="A0A097ARN9"/>
<dbReference type="STRING" id="2325.TKV_c13020"/>
<proteinExistence type="inferred from homology"/>
<dbReference type="InterPro" id="IPR007863">
    <property type="entry name" value="Peptidase_M16_C"/>
</dbReference>
<evidence type="ECO:0000313" key="6">
    <source>
        <dbReference type="Proteomes" id="UP000029669"/>
    </source>
</evidence>
<dbReference type="GO" id="GO:0004222">
    <property type="term" value="F:metalloendopeptidase activity"/>
    <property type="evidence" value="ECO:0007669"/>
    <property type="project" value="InterPro"/>
</dbReference>
<dbReference type="InterPro" id="IPR011765">
    <property type="entry name" value="Pept_M16_N"/>
</dbReference>
<evidence type="ECO:0000256" key="2">
    <source>
        <dbReference type="RuleBase" id="RU004447"/>
    </source>
</evidence>
<name>A0A097ARN9_THEKI</name>
<dbReference type="PROSITE" id="PS00143">
    <property type="entry name" value="INSULINASE"/>
    <property type="match status" value="1"/>
</dbReference>
<dbReference type="eggNOG" id="COG0612">
    <property type="taxonomic scope" value="Bacteria"/>
</dbReference>
<dbReference type="RefSeq" id="WP_049685227.1">
    <property type="nucleotide sequence ID" value="NZ_CP009170.1"/>
</dbReference>
<dbReference type="Gene3D" id="3.30.830.10">
    <property type="entry name" value="Metalloenzyme, LuxS/M16 peptidase-like"/>
    <property type="match status" value="2"/>
</dbReference>
<comment type="similarity">
    <text evidence="1 2">Belongs to the peptidase M16 family.</text>
</comment>
<sequence>MYIQKTIEGVNVVAYKTPHVHSVYIGTWIKAGSMYESKNINGISHFIEHMVFKGSNLRSAKQIAEETDSIGGQLNGFTEKESTCFYIKVLNTHVEKAIDILFDMVFNPAFKEEDIAKEKRVVFEEILTELDSPEDIAYNLLAKTIWKGNSLALPVLGTFSSVKRLNKKGIMDYYVKHYNKENIVITIAGNFNEDIFEILQKHLSKIKNGTNTSQLISPTWHKDVALYEKDFEQVNLCIGLPSITYDFKKVYALAIINNAFGGGMSSRLFQKIREDKGLVYSIYSYPSTYVHAGVFSIFSSMTPNNLRKVYDLILEEINDINANGFTKTEIDKFREQLRINILMDLDSISSRMSSMGKSVLLFNRVYSVEEILETIDRLTYEEINELAKEIINPTEMSIAVVGRLNKKDKGWLENVRGT</sequence>
<dbReference type="OrthoDB" id="9811314at2"/>
<dbReference type="InterPro" id="IPR001431">
    <property type="entry name" value="Pept_M16_Zn_BS"/>
</dbReference>
<organism evidence="5 6">
    <name type="scientific">Thermoanaerobacter kivui</name>
    <name type="common">Acetogenium kivui</name>
    <dbReference type="NCBI Taxonomy" id="2325"/>
    <lineage>
        <taxon>Bacteria</taxon>
        <taxon>Bacillati</taxon>
        <taxon>Bacillota</taxon>
        <taxon>Clostridia</taxon>
        <taxon>Thermoanaerobacterales</taxon>
        <taxon>Thermoanaerobacteraceae</taxon>
        <taxon>Thermoanaerobacter</taxon>
    </lineage>
</organism>
<evidence type="ECO:0000256" key="1">
    <source>
        <dbReference type="ARBA" id="ARBA00007261"/>
    </source>
</evidence>
<evidence type="ECO:0000259" key="3">
    <source>
        <dbReference type="Pfam" id="PF00675"/>
    </source>
</evidence>
<accession>A0A097ARN9</accession>
<feature type="domain" description="Peptidase M16 C-terminal" evidence="4">
    <location>
        <begin position="166"/>
        <end position="337"/>
    </location>
</feature>
<dbReference type="PANTHER" id="PTHR11851:SF49">
    <property type="entry name" value="MITOCHONDRIAL-PROCESSING PEPTIDASE SUBUNIT ALPHA"/>
    <property type="match status" value="1"/>
</dbReference>
<reference evidence="6" key="1">
    <citation type="journal article" date="2015" name="Genome Announc.">
        <title>Whole-Genome Sequences of 80 Environmental and Clinical Isolates of Burkholderia pseudomallei.</title>
        <authorList>
            <person name="Johnson S.L."/>
            <person name="Baker A.L."/>
            <person name="Chain P.S."/>
            <person name="Currie B.J."/>
            <person name="Daligault H.E."/>
            <person name="Davenport K.W."/>
            <person name="Davis C.B."/>
            <person name="Inglis T.J."/>
            <person name="Kaestli M."/>
            <person name="Koren S."/>
            <person name="Mayo M."/>
            <person name="Merritt A.J."/>
            <person name="Price E.P."/>
            <person name="Sarovich D.S."/>
            <person name="Warner J."/>
            <person name="Rosovitz M.J."/>
        </authorList>
    </citation>
    <scope>NUCLEOTIDE SEQUENCE [LARGE SCALE GENOMIC DNA]</scope>
    <source>
        <strain evidence="6">DSM 2030</strain>
    </source>
</reference>
<dbReference type="EMBL" id="CP009170">
    <property type="protein sequence ID" value="AIS52473.1"/>
    <property type="molecule type" value="Genomic_DNA"/>
</dbReference>
<protein>
    <submittedName>
        <fullName evidence="5">Peptidase M16 domain-containing protein</fullName>
    </submittedName>
</protein>
<dbReference type="GO" id="GO:0046872">
    <property type="term" value="F:metal ion binding"/>
    <property type="evidence" value="ECO:0007669"/>
    <property type="project" value="InterPro"/>
</dbReference>
<gene>
    <name evidence="5" type="ORF">TKV_c13020</name>
</gene>
<keyword evidence="6" id="KW-1185">Reference proteome</keyword>
<feature type="domain" description="Peptidase M16 N-terminal" evidence="3">
    <location>
        <begin position="12"/>
        <end position="158"/>
    </location>
</feature>
<evidence type="ECO:0000313" key="5">
    <source>
        <dbReference type="EMBL" id="AIS52473.1"/>
    </source>
</evidence>
<dbReference type="GO" id="GO:0006508">
    <property type="term" value="P:proteolysis"/>
    <property type="evidence" value="ECO:0007669"/>
    <property type="project" value="InterPro"/>
</dbReference>
<evidence type="ECO:0000259" key="4">
    <source>
        <dbReference type="Pfam" id="PF05193"/>
    </source>
</evidence>
<dbReference type="Proteomes" id="UP000029669">
    <property type="component" value="Chromosome"/>
</dbReference>